<evidence type="ECO:0000313" key="3">
    <source>
        <dbReference type="Proteomes" id="UP000796880"/>
    </source>
</evidence>
<accession>A0A8K0DR37</accession>
<dbReference type="AlphaFoldDB" id="A0A8K0DR37"/>
<comment type="caution">
    <text evidence="2">The sequence shown here is derived from an EMBL/GenBank/DDBJ whole genome shotgun (WGS) entry which is preliminary data.</text>
</comment>
<dbReference type="Proteomes" id="UP000796880">
    <property type="component" value="Unassembled WGS sequence"/>
</dbReference>
<feature type="region of interest" description="Disordered" evidence="1">
    <location>
        <begin position="1"/>
        <end position="24"/>
    </location>
</feature>
<feature type="region of interest" description="Disordered" evidence="1">
    <location>
        <begin position="304"/>
        <end position="323"/>
    </location>
</feature>
<proteinExistence type="predicted"/>
<protein>
    <recommendedName>
        <fullName evidence="4">Protein PEP-RELATED DEVELOPMENT ARRESTED 1, chloroplastic</fullName>
    </recommendedName>
</protein>
<reference evidence="2" key="1">
    <citation type="submission" date="2020-03" db="EMBL/GenBank/DDBJ databases">
        <title>A high-quality chromosome-level genome assembly of a woody plant with both climbing and erect habits, Rhamnella rubrinervis.</title>
        <authorList>
            <person name="Lu Z."/>
            <person name="Yang Y."/>
            <person name="Zhu X."/>
            <person name="Sun Y."/>
        </authorList>
    </citation>
    <scope>NUCLEOTIDE SEQUENCE</scope>
    <source>
        <strain evidence="2">BYM</strain>
        <tissue evidence="2">Leaf</tissue>
    </source>
</reference>
<gene>
    <name evidence="2" type="ORF">FNV43_RR22198</name>
</gene>
<dbReference type="GO" id="GO:0006355">
    <property type="term" value="P:regulation of DNA-templated transcription"/>
    <property type="evidence" value="ECO:0007669"/>
    <property type="project" value="InterPro"/>
</dbReference>
<dbReference type="PANTHER" id="PTHR37262:SF1">
    <property type="entry name" value="PROTEIN PEP-RELATED DEVELOPMENT ARRESTED 1, CHLOROPLASTIC"/>
    <property type="match status" value="1"/>
</dbReference>
<name>A0A8K0DR37_9ROSA</name>
<keyword evidence="3" id="KW-1185">Reference proteome</keyword>
<evidence type="ECO:0000313" key="2">
    <source>
        <dbReference type="EMBL" id="KAF3435111.1"/>
    </source>
</evidence>
<dbReference type="PANTHER" id="PTHR37262">
    <property type="entry name" value="PROTEIN PEP-RELATED DEVELOPMENT ARRESTED 1, CHLOROPLASTIC"/>
    <property type="match status" value="1"/>
</dbReference>
<dbReference type="EMBL" id="VOIH02000010">
    <property type="protein sequence ID" value="KAF3435111.1"/>
    <property type="molecule type" value="Genomic_DNA"/>
</dbReference>
<evidence type="ECO:0008006" key="4">
    <source>
        <dbReference type="Google" id="ProtNLM"/>
    </source>
</evidence>
<organism evidence="2 3">
    <name type="scientific">Rhamnella rubrinervis</name>
    <dbReference type="NCBI Taxonomy" id="2594499"/>
    <lineage>
        <taxon>Eukaryota</taxon>
        <taxon>Viridiplantae</taxon>
        <taxon>Streptophyta</taxon>
        <taxon>Embryophyta</taxon>
        <taxon>Tracheophyta</taxon>
        <taxon>Spermatophyta</taxon>
        <taxon>Magnoliopsida</taxon>
        <taxon>eudicotyledons</taxon>
        <taxon>Gunneridae</taxon>
        <taxon>Pentapetalae</taxon>
        <taxon>rosids</taxon>
        <taxon>fabids</taxon>
        <taxon>Rosales</taxon>
        <taxon>Rhamnaceae</taxon>
        <taxon>rhamnoid group</taxon>
        <taxon>Rhamneae</taxon>
        <taxon>Rhamnella</taxon>
    </lineage>
</organism>
<dbReference type="GO" id="GO:0042644">
    <property type="term" value="C:chloroplast nucleoid"/>
    <property type="evidence" value="ECO:0007669"/>
    <property type="project" value="InterPro"/>
</dbReference>
<sequence length="410" mass="45381">MLQSTLFSYGSSNPQPLLPASPQPTNFSPSLSSFSCFFATPTFHRHNLNQQWRAKQPKKNGNFLALAATYEVGGGYPDDELNAQDRRGVAQGQENQKLDTSQYEALLKGGEQVISVLQELITLLEDMNMDEASEEVAVELAAQGVIGKRVDEMESGFMMALDYMIQLAEKDQDDKVQVVGLLCRTPQKESRHELLCRVASGGGVFKSENGTKVHIPGANLNEIANQADDLLETMETRPVVPDRKLLARLVLIREEARNMMGGGILDERNERGLNTLPESEVNFLTKLVALKPGKTVQEMIKNVMQGKDEGADNSGSDDERTSGKKFEWNCRKGEPFYNYHICCTDLGAGVRSGYESVTRRKPLPVRPGMFLETVSKVLGGIYAGNVSGITAQHLEWVHQKTLLILEEIAF</sequence>
<feature type="compositionally biased region" description="Polar residues" evidence="1">
    <location>
        <begin position="1"/>
        <end position="15"/>
    </location>
</feature>
<dbReference type="InterPro" id="IPR038961">
    <property type="entry name" value="PRDA1"/>
</dbReference>
<dbReference type="OrthoDB" id="2015968at2759"/>
<evidence type="ECO:0000256" key="1">
    <source>
        <dbReference type="SAM" id="MobiDB-lite"/>
    </source>
</evidence>